<proteinExistence type="predicted"/>
<organism evidence="1">
    <name type="scientific">viral metagenome</name>
    <dbReference type="NCBI Taxonomy" id="1070528"/>
    <lineage>
        <taxon>unclassified sequences</taxon>
        <taxon>metagenomes</taxon>
        <taxon>organismal metagenomes</taxon>
    </lineage>
</organism>
<accession>A0A6C0AC09</accession>
<dbReference type="AlphaFoldDB" id="A0A6C0AC09"/>
<name>A0A6C0AC09_9ZZZZ</name>
<sequence>MEDVINNFNDVAIQMLTELKKIIPHSVILDNVDLVKYMTEKDDKKSILIDNFVYYVLKYKTEIDDSNENFFLKHDFNDSANGESNILKIINEIKNMWKTIEDPDNKKNIFSYLQVLCFYAEEYFLIIDEMKQKKNK</sequence>
<evidence type="ECO:0000313" key="1">
    <source>
        <dbReference type="EMBL" id="QHS77202.1"/>
    </source>
</evidence>
<protein>
    <submittedName>
        <fullName evidence="1">Uncharacterized protein</fullName>
    </submittedName>
</protein>
<reference evidence="1" key="1">
    <citation type="journal article" date="2020" name="Nature">
        <title>Giant virus diversity and host interactions through global metagenomics.</title>
        <authorList>
            <person name="Schulz F."/>
            <person name="Roux S."/>
            <person name="Paez-Espino D."/>
            <person name="Jungbluth S."/>
            <person name="Walsh D.A."/>
            <person name="Denef V.J."/>
            <person name="McMahon K.D."/>
            <person name="Konstantinidis K.T."/>
            <person name="Eloe-Fadrosh E.A."/>
            <person name="Kyrpides N.C."/>
            <person name="Woyke T."/>
        </authorList>
    </citation>
    <scope>NUCLEOTIDE SEQUENCE</scope>
    <source>
        <strain evidence="1">GVMAG-S-1004661-13</strain>
    </source>
</reference>
<dbReference type="EMBL" id="MN740543">
    <property type="protein sequence ID" value="QHS77202.1"/>
    <property type="molecule type" value="Genomic_DNA"/>
</dbReference>